<reference evidence="4" key="1">
    <citation type="journal article" date="2019" name="Int. J. Syst. Evol. Microbiol.">
        <title>The Global Catalogue of Microorganisms (GCM) 10K type strain sequencing project: providing services to taxonomists for standard genome sequencing and annotation.</title>
        <authorList>
            <consortium name="The Broad Institute Genomics Platform"/>
            <consortium name="The Broad Institute Genome Sequencing Center for Infectious Disease"/>
            <person name="Wu L."/>
            <person name="Ma J."/>
        </authorList>
    </citation>
    <scope>NUCLEOTIDE SEQUENCE [LARGE SCALE GENOMIC DNA]</scope>
    <source>
        <strain evidence="4">CGMCC 4.7317</strain>
    </source>
</reference>
<dbReference type="RefSeq" id="WP_386768919.1">
    <property type="nucleotide sequence ID" value="NZ_JBHSTI010000051.1"/>
</dbReference>
<dbReference type="Gene3D" id="3.40.190.10">
    <property type="entry name" value="Periplasmic binding protein-like II"/>
    <property type="match status" value="2"/>
</dbReference>
<dbReference type="InterPro" id="IPR050490">
    <property type="entry name" value="Bact_solute-bd_prot1"/>
</dbReference>
<dbReference type="PANTHER" id="PTHR43649">
    <property type="entry name" value="ARABINOSE-BINDING PROTEIN-RELATED"/>
    <property type="match status" value="1"/>
</dbReference>
<protein>
    <submittedName>
        <fullName evidence="3">ABC transporter substrate-binding protein</fullName>
    </submittedName>
</protein>
<evidence type="ECO:0000313" key="3">
    <source>
        <dbReference type="EMBL" id="MFC6239606.1"/>
    </source>
</evidence>
<dbReference type="Pfam" id="PF01547">
    <property type="entry name" value="SBP_bac_1"/>
    <property type="match status" value="1"/>
</dbReference>
<proteinExistence type="inferred from homology"/>
<evidence type="ECO:0000313" key="4">
    <source>
        <dbReference type="Proteomes" id="UP001596138"/>
    </source>
</evidence>
<sequence>MAGCEDYASYGSHPGTKVTVFTSILPPEQQKFEASWAQFEKCTGIDVVYEGSDQFEAQLPTRIQGGNAPDIAFIPQPGLLQKLVQQGGPKPAPQSVTDNVGKFWTEAWKNYGTVDGTFYAAPLSANMKSFVWYSPAVFAEKGYTVPTTWDDLFALSDKMAADGIKPWCGGIESGGATGWLATDWIEQLVLRQQGGDVYDKWISHEIKFDSPEIKEAFTTLEGWMRNSKYANAGFGDTKTIATTAFQDGGKPILEGKCGMYQQASFYANFWVNFDKTAEIGEDKDVFAFYLPAISADVTTPIVGGGEFVTAFADRPEVQSFQTYLASDTFHTLKVKEGTWVSANNGVPLDAYSDPISALSAKYLTDSTATFRFDASDLMPAAVGAGSFWTGMTAFFGENKSVDDTVKAIDAAWPAS</sequence>
<dbReference type="SUPFAM" id="SSF53850">
    <property type="entry name" value="Periplasmic binding protein-like II"/>
    <property type="match status" value="1"/>
</dbReference>
<gene>
    <name evidence="3" type="ORF">ACFQGU_17175</name>
</gene>
<dbReference type="Proteomes" id="UP001596138">
    <property type="component" value="Unassembled WGS sequence"/>
</dbReference>
<evidence type="ECO:0000256" key="2">
    <source>
        <dbReference type="ARBA" id="ARBA00022448"/>
    </source>
</evidence>
<dbReference type="EMBL" id="JBHSTI010000051">
    <property type="protein sequence ID" value="MFC6239606.1"/>
    <property type="molecule type" value="Genomic_DNA"/>
</dbReference>
<organism evidence="3 4">
    <name type="scientific">Longivirga aurantiaca</name>
    <dbReference type="NCBI Taxonomy" id="1837743"/>
    <lineage>
        <taxon>Bacteria</taxon>
        <taxon>Bacillati</taxon>
        <taxon>Actinomycetota</taxon>
        <taxon>Actinomycetes</taxon>
        <taxon>Sporichthyales</taxon>
        <taxon>Sporichthyaceae</taxon>
        <taxon>Longivirga</taxon>
    </lineage>
</organism>
<evidence type="ECO:0000256" key="1">
    <source>
        <dbReference type="ARBA" id="ARBA00008520"/>
    </source>
</evidence>
<comment type="caution">
    <text evidence="3">The sequence shown here is derived from an EMBL/GenBank/DDBJ whole genome shotgun (WGS) entry which is preliminary data.</text>
</comment>
<dbReference type="InterPro" id="IPR006059">
    <property type="entry name" value="SBP"/>
</dbReference>
<keyword evidence="4" id="KW-1185">Reference proteome</keyword>
<dbReference type="PANTHER" id="PTHR43649:SF29">
    <property type="entry name" value="OSMOPROTECTIVE COMPOUNDS-BINDING PROTEIN GGTB"/>
    <property type="match status" value="1"/>
</dbReference>
<name>A0ABW1T4E1_9ACTN</name>
<keyword evidence="2" id="KW-0813">Transport</keyword>
<comment type="similarity">
    <text evidence="1">Belongs to the bacterial solute-binding protein 1 family.</text>
</comment>
<accession>A0ABW1T4E1</accession>